<reference evidence="12 13" key="1">
    <citation type="submission" date="2017-09" db="EMBL/GenBank/DDBJ databases">
        <title>Sequencing the genomes of two abundant thermophiles in Great Basin hot springs: Thermocrinis jamiesonii and novel Chloroflexi Thermoflexus hugenholtzii.</title>
        <authorList>
            <person name="Hedlund B."/>
        </authorList>
    </citation>
    <scope>NUCLEOTIDE SEQUENCE [LARGE SCALE GENOMIC DNA]</scope>
    <source>
        <strain evidence="12 13">G233</strain>
    </source>
</reference>
<dbReference type="InterPro" id="IPR001610">
    <property type="entry name" value="PAC"/>
</dbReference>
<protein>
    <recommendedName>
        <fullName evidence="2">histidine kinase</fullName>
        <ecNumber evidence="2">2.7.13.3</ecNumber>
    </recommendedName>
</protein>
<evidence type="ECO:0000256" key="3">
    <source>
        <dbReference type="ARBA" id="ARBA00022553"/>
    </source>
</evidence>
<dbReference type="AlphaFoldDB" id="A0A2A9HH48"/>
<dbReference type="EC" id="2.7.13.3" evidence="2"/>
<feature type="domain" description="PAS" evidence="10">
    <location>
        <begin position="146"/>
        <end position="223"/>
    </location>
</feature>
<dbReference type="NCBIfam" id="TIGR00229">
    <property type="entry name" value="sensory_box"/>
    <property type="match status" value="6"/>
</dbReference>
<comment type="catalytic activity">
    <reaction evidence="1">
        <text>ATP + protein L-histidine = ADP + protein N-phospho-L-histidine.</text>
        <dbReference type="EC" id="2.7.13.3"/>
    </reaction>
</comment>
<dbReference type="PROSITE" id="PS50112">
    <property type="entry name" value="PAS"/>
    <property type="match status" value="5"/>
</dbReference>
<dbReference type="InterPro" id="IPR001789">
    <property type="entry name" value="Sig_transdc_resp-reg_receiver"/>
</dbReference>
<dbReference type="Gene3D" id="3.40.50.2300">
    <property type="match status" value="1"/>
</dbReference>
<comment type="caution">
    <text evidence="12">The sequence shown here is derived from an EMBL/GenBank/DDBJ whole genome shotgun (WGS) entry which is preliminary data.</text>
</comment>
<feature type="domain" description="PAC" evidence="11">
    <location>
        <begin position="471"/>
        <end position="523"/>
    </location>
</feature>
<dbReference type="GO" id="GO:0000155">
    <property type="term" value="F:phosphorelay sensor kinase activity"/>
    <property type="evidence" value="ECO:0007669"/>
    <property type="project" value="InterPro"/>
</dbReference>
<dbReference type="SUPFAM" id="SSF47384">
    <property type="entry name" value="Homodimeric domain of signal transducing histidine kinase"/>
    <property type="match status" value="1"/>
</dbReference>
<dbReference type="PANTHER" id="PTHR43304">
    <property type="entry name" value="PHYTOCHROME-LIKE PROTEIN CPH1"/>
    <property type="match status" value="1"/>
</dbReference>
<gene>
    <name evidence="12" type="ORF">A9A59_2404</name>
</gene>
<evidence type="ECO:0000256" key="4">
    <source>
        <dbReference type="ARBA" id="ARBA00022679"/>
    </source>
</evidence>
<dbReference type="InterPro" id="IPR035965">
    <property type="entry name" value="PAS-like_dom_sf"/>
</dbReference>
<evidence type="ECO:0000313" key="13">
    <source>
        <dbReference type="Proteomes" id="UP000223071"/>
    </source>
</evidence>
<dbReference type="PRINTS" id="PR00344">
    <property type="entry name" value="BCTRLSENSOR"/>
</dbReference>
<dbReference type="InterPro" id="IPR013767">
    <property type="entry name" value="PAS_fold"/>
</dbReference>
<dbReference type="InterPro" id="IPR052162">
    <property type="entry name" value="Sensor_kinase/Photoreceptor"/>
</dbReference>
<evidence type="ECO:0000256" key="2">
    <source>
        <dbReference type="ARBA" id="ARBA00012438"/>
    </source>
</evidence>
<dbReference type="SMART" id="SM00387">
    <property type="entry name" value="HATPase_c"/>
    <property type="match status" value="1"/>
</dbReference>
<dbReference type="InterPro" id="IPR004358">
    <property type="entry name" value="Sig_transdc_His_kin-like_C"/>
</dbReference>
<dbReference type="InterPro" id="IPR036890">
    <property type="entry name" value="HATPase_C_sf"/>
</dbReference>
<dbReference type="Gene3D" id="3.30.450.20">
    <property type="entry name" value="PAS domain"/>
    <property type="match status" value="6"/>
</dbReference>
<evidence type="ECO:0000259" key="8">
    <source>
        <dbReference type="PROSITE" id="PS50109"/>
    </source>
</evidence>
<dbReference type="Pfam" id="PF13188">
    <property type="entry name" value="PAS_8"/>
    <property type="match status" value="1"/>
</dbReference>
<dbReference type="Proteomes" id="UP000223071">
    <property type="component" value="Unassembled WGS sequence"/>
</dbReference>
<evidence type="ECO:0000256" key="7">
    <source>
        <dbReference type="PROSITE-ProRule" id="PRU00169"/>
    </source>
</evidence>
<feature type="domain" description="Histidine kinase" evidence="8">
    <location>
        <begin position="793"/>
        <end position="1018"/>
    </location>
</feature>
<dbReference type="RefSeq" id="WP_165772702.1">
    <property type="nucleotide sequence ID" value="NZ_PDJQ01000001.1"/>
</dbReference>
<evidence type="ECO:0000259" key="10">
    <source>
        <dbReference type="PROSITE" id="PS50112"/>
    </source>
</evidence>
<dbReference type="SUPFAM" id="SSF55785">
    <property type="entry name" value="PYP-like sensor domain (PAS domain)"/>
    <property type="match status" value="6"/>
</dbReference>
<dbReference type="SUPFAM" id="SSF55874">
    <property type="entry name" value="ATPase domain of HSP90 chaperone/DNA topoisomerase II/histidine kinase"/>
    <property type="match status" value="1"/>
</dbReference>
<evidence type="ECO:0000256" key="6">
    <source>
        <dbReference type="ARBA" id="ARBA00023012"/>
    </source>
</evidence>
<feature type="domain" description="PAS" evidence="10">
    <location>
        <begin position="276"/>
        <end position="320"/>
    </location>
</feature>
<dbReference type="CDD" id="cd00130">
    <property type="entry name" value="PAS"/>
    <property type="match status" value="5"/>
</dbReference>
<dbReference type="InterPro" id="IPR011006">
    <property type="entry name" value="CheY-like_superfamily"/>
</dbReference>
<dbReference type="Pfam" id="PF00989">
    <property type="entry name" value="PAS"/>
    <property type="match status" value="2"/>
</dbReference>
<proteinExistence type="predicted"/>
<feature type="domain" description="Response regulatory" evidence="9">
    <location>
        <begin position="1040"/>
        <end position="1155"/>
    </location>
</feature>
<dbReference type="InterPro" id="IPR005467">
    <property type="entry name" value="His_kinase_dom"/>
</dbReference>
<dbReference type="PROSITE" id="PS50109">
    <property type="entry name" value="HIS_KIN"/>
    <property type="match status" value="1"/>
</dbReference>
<dbReference type="SMART" id="SM00448">
    <property type="entry name" value="REC"/>
    <property type="match status" value="1"/>
</dbReference>
<evidence type="ECO:0000259" key="11">
    <source>
        <dbReference type="PROSITE" id="PS50113"/>
    </source>
</evidence>
<feature type="domain" description="PAS" evidence="10">
    <location>
        <begin position="649"/>
        <end position="714"/>
    </location>
</feature>
<dbReference type="GO" id="GO:0006355">
    <property type="term" value="P:regulation of DNA-templated transcription"/>
    <property type="evidence" value="ECO:0007669"/>
    <property type="project" value="InterPro"/>
</dbReference>
<evidence type="ECO:0000256" key="1">
    <source>
        <dbReference type="ARBA" id="ARBA00000085"/>
    </source>
</evidence>
<dbReference type="InterPro" id="IPR000014">
    <property type="entry name" value="PAS"/>
</dbReference>
<dbReference type="PROSITE" id="PS50113">
    <property type="entry name" value="PAC"/>
    <property type="match status" value="2"/>
</dbReference>
<dbReference type="Pfam" id="PF08448">
    <property type="entry name" value="PAS_4"/>
    <property type="match status" value="2"/>
</dbReference>
<dbReference type="PANTHER" id="PTHR43304:SF1">
    <property type="entry name" value="PAC DOMAIN-CONTAINING PROTEIN"/>
    <property type="match status" value="1"/>
</dbReference>
<feature type="domain" description="PAC" evidence="11">
    <location>
        <begin position="596"/>
        <end position="648"/>
    </location>
</feature>
<dbReference type="InterPro" id="IPR036097">
    <property type="entry name" value="HisK_dim/P_sf"/>
</dbReference>
<dbReference type="SMART" id="SM00086">
    <property type="entry name" value="PAC"/>
    <property type="match status" value="3"/>
</dbReference>
<sequence>MTSSEDGASPTRPPGESLPGFAGGLPPGIFFADHPLPALVFERGTLRILEANRAACTLYGYSAEEFRRLTLADIRPPEDVPLLRQFVDGTLPGPPPAFWRHRTRDGRILQVRIAGQDITYDGRPARITFILEHTPVDEALAIARDAEQRFRSIFDYAGHAIVVFDMDLGRFVEANDDACRLFGISREQLLQSSPASLSPERQPSGERSDELGRALLERALAGEALEFEWVHLDASGRPILCEVRLVRMPPFDRRLIRGAILDIRQRRAAEAELLRREREFRTLAENSPDLIVRFDDDLRIIYANPAALASVGADLRSVAGLRPTDFLPGNAALERWERAVATVLETRQSLTLEGPSDFRGPGAYSQTYLIPEFAEDGSVATVLSITRDLTELHRAAAENARLASIVAFSRDAMVTTDLEGRITSWNRGAELALGYTAAEVLGRTTEFFFEPDALPIREWIRSRVLAGENIEDMERAWRRKDGTTVILSSSYFPLRNPAGDIIGIGSVARDVTERVRDRAALAESEARFRHLADSAPIMIWTAGPDRQVDYMSRACFDFTGRGEEILGQGWAELIHPGDLPGVLEDYARCFEQPGPSTLRYRLRHRSGEYRWVVEYSTPRLDDQGGFRGLIGTVIDIHETVLAQRAIERSEARFRELLDAVSAAVWVSDGASALFVNAEMERLTGYSRDELMASGFLASLIAAEDIPVMLRHFERRRAGLEQVSRFTIRITTRSGELRHLRVAASPFQFDGRDATILSALDTTDLVRAEEERRRLDLQMQQTQKLESLGVLAGGIAHDFNNLLVAILGNAGLALMELPPESPARQTVLAIETAAQRAAELTRQMLAYSGKGRFVIERLNLSRIVEEMAHLLEVSVSKRAVLKYRFAPDLPAIEGDATQIRQVIMNLITNASDAIGDRSGVISIATGLMYADAAYLRTAYMDDGLPEGDYVYLEVADTGIGMDPEIAARIFDPFFTTKFTGRGLGLAAVLGIVRGHRGAIKLYTEPGRGTTFKILFPAAGSGPAGAPVGVAEASPPSAAPAVILVVDDDETVRTVTRRMLEQAGHTVLVAADGHHALDVYRERPGIDLVLLDMTMPRMDGEETFRELRRVDPGVRVILTSGYNEQDATERFAGKGLAGFIQKPYRPQDLLEKVRAALQPKP</sequence>
<evidence type="ECO:0000259" key="9">
    <source>
        <dbReference type="PROSITE" id="PS50110"/>
    </source>
</evidence>
<name>A0A2A9HH48_TEPT2</name>
<dbReference type="SMART" id="SM00388">
    <property type="entry name" value="HisKA"/>
    <property type="match status" value="1"/>
</dbReference>
<keyword evidence="5" id="KW-0418">Kinase</keyword>
<evidence type="ECO:0000313" key="12">
    <source>
        <dbReference type="EMBL" id="PFG75138.1"/>
    </source>
</evidence>
<dbReference type="SUPFAM" id="SSF52172">
    <property type="entry name" value="CheY-like"/>
    <property type="match status" value="1"/>
</dbReference>
<dbReference type="PROSITE" id="PS50110">
    <property type="entry name" value="RESPONSE_REGULATORY"/>
    <property type="match status" value="1"/>
</dbReference>
<accession>A0A2A9HH48</accession>
<dbReference type="Pfam" id="PF02518">
    <property type="entry name" value="HATPase_c"/>
    <property type="match status" value="1"/>
</dbReference>
<dbReference type="InterPro" id="IPR013656">
    <property type="entry name" value="PAS_4"/>
</dbReference>
<feature type="domain" description="PAS" evidence="10">
    <location>
        <begin position="42"/>
        <end position="94"/>
    </location>
</feature>
<organism evidence="12 13">
    <name type="scientific">Tepidiforma thermophila (strain KCTC 52669 / CGMCC 1.13589 / G233)</name>
    <dbReference type="NCBI Taxonomy" id="2761530"/>
    <lineage>
        <taxon>Bacteria</taxon>
        <taxon>Bacillati</taxon>
        <taxon>Chloroflexota</taxon>
        <taxon>Tepidiformia</taxon>
        <taxon>Tepidiformales</taxon>
        <taxon>Tepidiformaceae</taxon>
        <taxon>Tepidiforma</taxon>
    </lineage>
</organism>
<feature type="modified residue" description="4-aspartylphosphate" evidence="7">
    <location>
        <position position="1090"/>
    </location>
</feature>
<evidence type="ECO:0000256" key="5">
    <source>
        <dbReference type="ARBA" id="ARBA00022777"/>
    </source>
</evidence>
<dbReference type="InterPro" id="IPR013655">
    <property type="entry name" value="PAS_fold_3"/>
</dbReference>
<dbReference type="EMBL" id="PDJQ01000001">
    <property type="protein sequence ID" value="PFG75138.1"/>
    <property type="molecule type" value="Genomic_DNA"/>
</dbReference>
<dbReference type="InterPro" id="IPR003661">
    <property type="entry name" value="HisK_dim/P_dom"/>
</dbReference>
<dbReference type="SMART" id="SM00091">
    <property type="entry name" value="PAS"/>
    <property type="match status" value="6"/>
</dbReference>
<dbReference type="Pfam" id="PF08447">
    <property type="entry name" value="PAS_3"/>
    <property type="match status" value="1"/>
</dbReference>
<keyword evidence="4" id="KW-0808">Transferase</keyword>
<feature type="domain" description="PAS" evidence="10">
    <location>
        <begin position="398"/>
        <end position="468"/>
    </location>
</feature>
<dbReference type="Pfam" id="PF00072">
    <property type="entry name" value="Response_reg"/>
    <property type="match status" value="1"/>
</dbReference>
<dbReference type="InterPro" id="IPR003594">
    <property type="entry name" value="HATPase_dom"/>
</dbReference>
<dbReference type="InterPro" id="IPR000700">
    <property type="entry name" value="PAS-assoc_C"/>
</dbReference>
<dbReference type="FunFam" id="3.30.450.20:FF:000099">
    <property type="entry name" value="Sensory box sensor histidine kinase"/>
    <property type="match status" value="1"/>
</dbReference>
<dbReference type="Gene3D" id="3.30.565.10">
    <property type="entry name" value="Histidine kinase-like ATPase, C-terminal domain"/>
    <property type="match status" value="1"/>
</dbReference>
<keyword evidence="6" id="KW-0902">Two-component regulatory system</keyword>
<dbReference type="CDD" id="cd00082">
    <property type="entry name" value="HisKA"/>
    <property type="match status" value="1"/>
</dbReference>
<dbReference type="Gene3D" id="1.10.287.130">
    <property type="match status" value="1"/>
</dbReference>
<keyword evidence="3 7" id="KW-0597">Phosphoprotein</keyword>
<keyword evidence="13" id="KW-1185">Reference proteome</keyword>